<dbReference type="AlphaFoldDB" id="A0A7M1AYL2"/>
<evidence type="ECO:0000313" key="3">
    <source>
        <dbReference type="EMBL" id="QOP42534.1"/>
    </source>
</evidence>
<accession>A0A7M1AYL2</accession>
<organism evidence="3 4">
    <name type="scientific">Sulfurimonas sediminis</name>
    <dbReference type="NCBI Taxonomy" id="2590020"/>
    <lineage>
        <taxon>Bacteria</taxon>
        <taxon>Pseudomonadati</taxon>
        <taxon>Campylobacterota</taxon>
        <taxon>Epsilonproteobacteria</taxon>
        <taxon>Campylobacterales</taxon>
        <taxon>Sulfurimonadaceae</taxon>
        <taxon>Sulfurimonas</taxon>
    </lineage>
</organism>
<dbReference type="PANTHER" id="PTHR15337:SF11">
    <property type="entry name" value="THIOREDOXIN DOMAIN-CONTAINING PROTEIN"/>
    <property type="match status" value="1"/>
</dbReference>
<dbReference type="Gene3D" id="3.40.30.10">
    <property type="entry name" value="Glutaredoxin"/>
    <property type="match status" value="1"/>
</dbReference>
<name>A0A7M1AYL2_9BACT</name>
<gene>
    <name evidence="3" type="ORF">FJR45_00605</name>
</gene>
<dbReference type="InterPro" id="IPR051099">
    <property type="entry name" value="AGR/TXD"/>
</dbReference>
<dbReference type="SUPFAM" id="SSF52833">
    <property type="entry name" value="Thioredoxin-like"/>
    <property type="match status" value="1"/>
</dbReference>
<dbReference type="InterPro" id="IPR036249">
    <property type="entry name" value="Thioredoxin-like_sf"/>
</dbReference>
<dbReference type="InterPro" id="IPR012336">
    <property type="entry name" value="Thioredoxin-like_fold"/>
</dbReference>
<feature type="domain" description="Thioredoxin-like fold" evidence="2">
    <location>
        <begin position="55"/>
        <end position="147"/>
    </location>
</feature>
<dbReference type="PANTHER" id="PTHR15337">
    <property type="entry name" value="ANTERIOR GRADIENT PROTEIN-RELATED"/>
    <property type="match status" value="1"/>
</dbReference>
<evidence type="ECO:0000313" key="4">
    <source>
        <dbReference type="Proteomes" id="UP000593719"/>
    </source>
</evidence>
<dbReference type="EMBL" id="CP041235">
    <property type="protein sequence ID" value="QOP42534.1"/>
    <property type="molecule type" value="Genomic_DNA"/>
</dbReference>
<dbReference type="KEGG" id="ssei:FJR45_00605"/>
<dbReference type="Pfam" id="PF13098">
    <property type="entry name" value="Thioredoxin_2"/>
    <property type="match status" value="1"/>
</dbReference>
<keyword evidence="4" id="KW-1185">Reference proteome</keyword>
<protein>
    <submittedName>
        <fullName evidence="3">Thioredoxin family protein</fullName>
    </submittedName>
</protein>
<reference evidence="3 4" key="1">
    <citation type="submission" date="2019-06" db="EMBL/GenBank/DDBJ databases">
        <title>Sulfurimonas gotlandica sp. nov., a chemoautotrophic and psychrotolerant epsilonproteobacterium isolated from a pelagic redoxcline, and an emended description of the genus Sulfurimonas.</title>
        <authorList>
            <person name="Wang S."/>
            <person name="Jiang L."/>
            <person name="Shao Z."/>
        </authorList>
    </citation>
    <scope>NUCLEOTIDE SEQUENCE [LARGE SCALE GENOMIC DNA]</scope>
    <source>
        <strain evidence="3 4">S2-6</strain>
    </source>
</reference>
<sequence>MQRLTTRLQLTMEKQMKLILSMLLLALSLFGRADLDEYAQKMGFERDYYTALAKAKKAHRPLMLVVTKAECPWCDRLEDRTFTEHTVHTRLKKEVIVVLVYKNFDEGEYPAEKFPAPFSPRTFFIDPDTQKNLLIINGYVKPDNFLENLDKLNMLWQD</sequence>
<keyword evidence="1" id="KW-0732">Signal</keyword>
<dbReference type="Proteomes" id="UP000593719">
    <property type="component" value="Chromosome"/>
</dbReference>
<proteinExistence type="predicted"/>
<evidence type="ECO:0000256" key="1">
    <source>
        <dbReference type="ARBA" id="ARBA00022729"/>
    </source>
</evidence>
<evidence type="ECO:0000259" key="2">
    <source>
        <dbReference type="Pfam" id="PF13098"/>
    </source>
</evidence>